<sequence length="347" mass="39125">MATTGVSISMVYPIVKSLHRHGVRKEQLFEKAGMKLELLHDIDARIEALDLVKLMSTAAAYTGNPFFGLHQGVNISFEDMGVLGYVMLHSNTIKDALLAYQRYNVILCNGFNLDWQVIGDQLQIELHLQPHGQMSRHCIEDMASSVYHLACKLSNTKIALHSVQFSHELPGDVAEYDAIFGVAPSFSADKTVLYMDREVLDFPVLYANPKLLHVFESLAKENSKALTHANLVSYQVVEWLRDCLPRFFPTLKQTADYLRISPRTLQANLKEEDTSFSKLSIQVRKEMAERYLADGNHSVGDIAYLLHFSEPSAFQNAFKRWTGVSPGKYRAMTSVRGLNRLSEPNQG</sequence>
<evidence type="ECO:0000256" key="3">
    <source>
        <dbReference type="ARBA" id="ARBA00023163"/>
    </source>
</evidence>
<dbReference type="RefSeq" id="WP_379563605.1">
    <property type="nucleotide sequence ID" value="NZ_JBHUMX010000042.1"/>
</dbReference>
<proteinExistence type="predicted"/>
<dbReference type="InterPro" id="IPR032687">
    <property type="entry name" value="AraC-type_N"/>
</dbReference>
<keyword evidence="2" id="KW-0238">DNA-binding</keyword>
<dbReference type="Proteomes" id="UP001597451">
    <property type="component" value="Unassembled WGS sequence"/>
</dbReference>
<dbReference type="PROSITE" id="PS01124">
    <property type="entry name" value="HTH_ARAC_FAMILY_2"/>
    <property type="match status" value="1"/>
</dbReference>
<dbReference type="SUPFAM" id="SSF46689">
    <property type="entry name" value="Homeodomain-like"/>
    <property type="match status" value="1"/>
</dbReference>
<name>A0ABW5Q563_9BACI</name>
<evidence type="ECO:0000256" key="2">
    <source>
        <dbReference type="ARBA" id="ARBA00023125"/>
    </source>
</evidence>
<evidence type="ECO:0000259" key="4">
    <source>
        <dbReference type="PROSITE" id="PS01124"/>
    </source>
</evidence>
<keyword evidence="1" id="KW-0805">Transcription regulation</keyword>
<gene>
    <name evidence="5" type="ORF">ACFSUN_16515</name>
</gene>
<organism evidence="5 6">
    <name type="scientific">Oceanobacillus kapialis</name>
    <dbReference type="NCBI Taxonomy" id="481353"/>
    <lineage>
        <taxon>Bacteria</taxon>
        <taxon>Bacillati</taxon>
        <taxon>Bacillota</taxon>
        <taxon>Bacilli</taxon>
        <taxon>Bacillales</taxon>
        <taxon>Bacillaceae</taxon>
        <taxon>Oceanobacillus</taxon>
    </lineage>
</organism>
<accession>A0ABW5Q563</accession>
<reference evidence="6" key="1">
    <citation type="journal article" date="2019" name="Int. J. Syst. Evol. Microbiol.">
        <title>The Global Catalogue of Microorganisms (GCM) 10K type strain sequencing project: providing services to taxonomists for standard genome sequencing and annotation.</title>
        <authorList>
            <consortium name="The Broad Institute Genomics Platform"/>
            <consortium name="The Broad Institute Genome Sequencing Center for Infectious Disease"/>
            <person name="Wu L."/>
            <person name="Ma J."/>
        </authorList>
    </citation>
    <scope>NUCLEOTIDE SEQUENCE [LARGE SCALE GENOMIC DNA]</scope>
    <source>
        <strain evidence="6">TISTR 1858</strain>
    </source>
</reference>
<dbReference type="Pfam" id="PF12625">
    <property type="entry name" value="Arabinose_bd"/>
    <property type="match status" value="1"/>
</dbReference>
<dbReference type="InterPro" id="IPR009057">
    <property type="entry name" value="Homeodomain-like_sf"/>
</dbReference>
<dbReference type="SMART" id="SM00342">
    <property type="entry name" value="HTH_ARAC"/>
    <property type="match status" value="1"/>
</dbReference>
<dbReference type="Gene3D" id="1.10.10.60">
    <property type="entry name" value="Homeodomain-like"/>
    <property type="match status" value="1"/>
</dbReference>
<evidence type="ECO:0000313" key="5">
    <source>
        <dbReference type="EMBL" id="MFD2630392.1"/>
    </source>
</evidence>
<dbReference type="InterPro" id="IPR018060">
    <property type="entry name" value="HTH_AraC"/>
</dbReference>
<dbReference type="PANTHER" id="PTHR47894">
    <property type="entry name" value="HTH-TYPE TRANSCRIPTIONAL REGULATOR GADX"/>
    <property type="match status" value="1"/>
</dbReference>
<keyword evidence="3" id="KW-0804">Transcription</keyword>
<dbReference type="PANTHER" id="PTHR47894:SF1">
    <property type="entry name" value="HTH-TYPE TRANSCRIPTIONAL REGULATOR VQSM"/>
    <property type="match status" value="1"/>
</dbReference>
<comment type="caution">
    <text evidence="5">The sequence shown here is derived from an EMBL/GenBank/DDBJ whole genome shotgun (WGS) entry which is preliminary data.</text>
</comment>
<keyword evidence="6" id="KW-1185">Reference proteome</keyword>
<dbReference type="Pfam" id="PF12833">
    <property type="entry name" value="HTH_18"/>
    <property type="match status" value="1"/>
</dbReference>
<dbReference type="EMBL" id="JBHUMX010000042">
    <property type="protein sequence ID" value="MFD2630392.1"/>
    <property type="molecule type" value="Genomic_DNA"/>
</dbReference>
<protein>
    <submittedName>
        <fullName evidence="5">AraC family transcriptional regulator</fullName>
    </submittedName>
</protein>
<evidence type="ECO:0000313" key="6">
    <source>
        <dbReference type="Proteomes" id="UP001597451"/>
    </source>
</evidence>
<evidence type="ECO:0000256" key="1">
    <source>
        <dbReference type="ARBA" id="ARBA00023015"/>
    </source>
</evidence>
<feature type="domain" description="HTH araC/xylS-type" evidence="4">
    <location>
        <begin position="234"/>
        <end position="332"/>
    </location>
</feature>